<dbReference type="EMBL" id="JAVRRG010000006">
    <property type="protein sequence ID" value="KAK5100789.1"/>
    <property type="molecule type" value="Genomic_DNA"/>
</dbReference>
<evidence type="ECO:0000256" key="3">
    <source>
        <dbReference type="ARBA" id="ARBA00022833"/>
    </source>
</evidence>
<dbReference type="PROSITE" id="PS01360">
    <property type="entry name" value="ZF_MYND_1"/>
    <property type="match status" value="1"/>
</dbReference>
<keyword evidence="3" id="KW-0862">Zinc</keyword>
<name>A0ABR0KPA0_9EURO</name>
<comment type="caution">
    <text evidence="6">The sequence shown here is derived from an EMBL/GenBank/DDBJ whole genome shotgun (WGS) entry which is preliminary data.</text>
</comment>
<dbReference type="Pfam" id="PF01753">
    <property type="entry name" value="zf-MYND"/>
    <property type="match status" value="1"/>
</dbReference>
<evidence type="ECO:0000256" key="4">
    <source>
        <dbReference type="PROSITE-ProRule" id="PRU00134"/>
    </source>
</evidence>
<feature type="domain" description="MYND-type" evidence="5">
    <location>
        <begin position="12"/>
        <end position="54"/>
    </location>
</feature>
<dbReference type="InterPro" id="IPR002893">
    <property type="entry name" value="Znf_MYND"/>
</dbReference>
<evidence type="ECO:0000256" key="1">
    <source>
        <dbReference type="ARBA" id="ARBA00022723"/>
    </source>
</evidence>
<proteinExistence type="predicted"/>
<protein>
    <recommendedName>
        <fullName evidence="5">MYND-type domain-containing protein</fullName>
    </recommendedName>
</protein>
<keyword evidence="7" id="KW-1185">Reference proteome</keyword>
<evidence type="ECO:0000259" key="5">
    <source>
        <dbReference type="PROSITE" id="PS50865"/>
    </source>
</evidence>
<dbReference type="Proteomes" id="UP001345013">
    <property type="component" value="Unassembled WGS sequence"/>
</dbReference>
<dbReference type="PROSITE" id="PS50865">
    <property type="entry name" value="ZF_MYND_2"/>
    <property type="match status" value="1"/>
</dbReference>
<dbReference type="SUPFAM" id="SSF144232">
    <property type="entry name" value="HIT/MYND zinc finger-like"/>
    <property type="match status" value="1"/>
</dbReference>
<gene>
    <name evidence="6" type="ORF">LTR24_000935</name>
</gene>
<evidence type="ECO:0000313" key="7">
    <source>
        <dbReference type="Proteomes" id="UP001345013"/>
    </source>
</evidence>
<evidence type="ECO:0000313" key="6">
    <source>
        <dbReference type="EMBL" id="KAK5100789.1"/>
    </source>
</evidence>
<accession>A0ABR0KPA0</accession>
<dbReference type="Gene3D" id="6.10.140.2220">
    <property type="match status" value="1"/>
</dbReference>
<keyword evidence="2 4" id="KW-0863">Zinc-finger</keyword>
<organism evidence="6 7">
    <name type="scientific">Lithohypha guttulata</name>
    <dbReference type="NCBI Taxonomy" id="1690604"/>
    <lineage>
        <taxon>Eukaryota</taxon>
        <taxon>Fungi</taxon>
        <taxon>Dikarya</taxon>
        <taxon>Ascomycota</taxon>
        <taxon>Pezizomycotina</taxon>
        <taxon>Eurotiomycetes</taxon>
        <taxon>Chaetothyriomycetidae</taxon>
        <taxon>Chaetothyriales</taxon>
        <taxon>Trichomeriaceae</taxon>
        <taxon>Lithohypha</taxon>
    </lineage>
</organism>
<reference evidence="6 7" key="1">
    <citation type="submission" date="2023-08" db="EMBL/GenBank/DDBJ databases">
        <title>Black Yeasts Isolated from many extreme environments.</title>
        <authorList>
            <person name="Coleine C."/>
            <person name="Stajich J.E."/>
            <person name="Selbmann L."/>
        </authorList>
    </citation>
    <scope>NUCLEOTIDE SEQUENCE [LARGE SCALE GENOMIC DNA]</scope>
    <source>
        <strain evidence="6 7">CCFEE 5885</strain>
    </source>
</reference>
<evidence type="ECO:0000256" key="2">
    <source>
        <dbReference type="ARBA" id="ARBA00022771"/>
    </source>
</evidence>
<sequence>MAPIIESFEISCATCHKTQSEHPIPMKQCAKCKTQYYCSRDCQKADWKSHKRVCRVAATAAQYWFAPCQKEARALAMLRKQPEAWFRGASIDDRDRALLFASPIPFIDYSKGSYLRKMVSIADSAKMPELIMFSQYHKKNCQAFESTEWVVETDEICKQILNSAGVPLIGYDSIQPAPVEWQSMTVNVNIQGTPGSDFDWGYLSTRATNTRLFQGPIATCELHPWDAMILRDCTPNTDTLYGIEYIASRKWDILVMKICEDYDHPWVVVAVKDAGANRPDPHPSCYRV</sequence>
<keyword evidence="1" id="KW-0479">Metal-binding</keyword>